<evidence type="ECO:0000259" key="1">
    <source>
        <dbReference type="Pfam" id="PF01636"/>
    </source>
</evidence>
<proteinExistence type="predicted"/>
<organism evidence="2 3">
    <name type="scientific">Paenibacillus montanisoli</name>
    <dbReference type="NCBI Taxonomy" id="2081970"/>
    <lineage>
        <taxon>Bacteria</taxon>
        <taxon>Bacillati</taxon>
        <taxon>Bacillota</taxon>
        <taxon>Bacilli</taxon>
        <taxon>Bacillales</taxon>
        <taxon>Paenibacillaceae</taxon>
        <taxon>Paenibacillus</taxon>
    </lineage>
</organism>
<dbReference type="PANTHER" id="PTHR21310:SF15">
    <property type="entry name" value="AMINOGLYCOSIDE PHOSPHOTRANSFERASE DOMAIN-CONTAINING PROTEIN"/>
    <property type="match status" value="1"/>
</dbReference>
<dbReference type="InterPro" id="IPR051678">
    <property type="entry name" value="AGP_Transferase"/>
</dbReference>
<dbReference type="Proteomes" id="UP000249260">
    <property type="component" value="Unassembled WGS sequence"/>
</dbReference>
<reference evidence="2 3" key="1">
    <citation type="submission" date="2018-06" db="EMBL/GenBank/DDBJ databases">
        <title>Paenibacillus montanisoli sp. nov., isolated from mountain area soil.</title>
        <authorList>
            <person name="Wu M."/>
        </authorList>
    </citation>
    <scope>NUCLEOTIDE SEQUENCE [LARGE SCALE GENOMIC DNA]</scope>
    <source>
        <strain evidence="2 3">RA17</strain>
    </source>
</reference>
<dbReference type="InterPro" id="IPR011009">
    <property type="entry name" value="Kinase-like_dom_sf"/>
</dbReference>
<dbReference type="InterPro" id="IPR002575">
    <property type="entry name" value="Aminoglycoside_PTrfase"/>
</dbReference>
<dbReference type="AlphaFoldDB" id="A0A328U2F7"/>
<keyword evidence="3" id="KW-1185">Reference proteome</keyword>
<dbReference type="SUPFAM" id="SSF56112">
    <property type="entry name" value="Protein kinase-like (PK-like)"/>
    <property type="match status" value="1"/>
</dbReference>
<dbReference type="PANTHER" id="PTHR21310">
    <property type="entry name" value="AMINOGLYCOSIDE PHOSPHOTRANSFERASE-RELATED-RELATED"/>
    <property type="match status" value="1"/>
</dbReference>
<evidence type="ECO:0000313" key="3">
    <source>
        <dbReference type="Proteomes" id="UP000249260"/>
    </source>
</evidence>
<gene>
    <name evidence="2" type="ORF">DL346_09770</name>
</gene>
<name>A0A328U2F7_9BACL</name>
<comment type="caution">
    <text evidence="2">The sequence shown here is derived from an EMBL/GenBank/DDBJ whole genome shotgun (WGS) entry which is preliminary data.</text>
</comment>
<protein>
    <recommendedName>
        <fullName evidence="1">Aminoglycoside phosphotransferase domain-containing protein</fullName>
    </recommendedName>
</protein>
<accession>A0A328U2F7</accession>
<feature type="domain" description="Aminoglycoside phosphotransferase" evidence="1">
    <location>
        <begin position="7"/>
        <end position="229"/>
    </location>
</feature>
<dbReference type="EMBL" id="QLUW01000002">
    <property type="protein sequence ID" value="RAP76829.1"/>
    <property type="molecule type" value="Genomic_DNA"/>
</dbReference>
<evidence type="ECO:0000313" key="2">
    <source>
        <dbReference type="EMBL" id="RAP76829.1"/>
    </source>
</evidence>
<sequence length="286" mass="32355">MGSLSEWAPVAEGEESQAFSIRFGEDECILRVNRSAEGFRQDDFCYRHFSSRDLPIPEIVNIGELDGEYAYCVSRRAPGVTLQDLPFSDLPSVTGPVMRVMESIAGTNIAGTKGFGPFDENGIGRFANWRDFIMNITNSSQYDWGAVKLLIVDQRIESYFRAVEAFAPRCPEVRQLVHGDFGSNNVLTDDGLITGVIDWSEAMFGDPLYDVANIFFWRSWLDCMEVQARHIEKQHPEIAHHAEALRCYKLRIGLDLIYQSAAARELQLLAWAMARCDEIIKEKEPS</sequence>
<dbReference type="Gene3D" id="3.90.1200.10">
    <property type="match status" value="1"/>
</dbReference>
<dbReference type="Gene3D" id="3.30.200.150">
    <property type="match status" value="1"/>
</dbReference>
<dbReference type="OrthoDB" id="9812495at2"/>
<dbReference type="Pfam" id="PF01636">
    <property type="entry name" value="APH"/>
    <property type="match status" value="1"/>
</dbReference>